<comment type="catalytic activity">
    <reaction evidence="14 15">
        <text>chorismate + L-glutamine = anthranilate + pyruvate + L-glutamate + H(+)</text>
        <dbReference type="Rhea" id="RHEA:21732"/>
        <dbReference type="ChEBI" id="CHEBI:15361"/>
        <dbReference type="ChEBI" id="CHEBI:15378"/>
        <dbReference type="ChEBI" id="CHEBI:16567"/>
        <dbReference type="ChEBI" id="CHEBI:29748"/>
        <dbReference type="ChEBI" id="CHEBI:29985"/>
        <dbReference type="ChEBI" id="CHEBI:58359"/>
        <dbReference type="EC" id="4.1.3.27"/>
    </reaction>
</comment>
<comment type="similarity">
    <text evidence="3 15">Belongs to the anthranilate synthase component I family.</text>
</comment>
<accession>A0ABW2BEJ0</accession>
<evidence type="ECO:0000256" key="11">
    <source>
        <dbReference type="ARBA" id="ARBA00023141"/>
    </source>
</evidence>
<evidence type="ECO:0000256" key="8">
    <source>
        <dbReference type="ARBA" id="ARBA00022723"/>
    </source>
</evidence>
<organism evidence="18 19">
    <name type="scientific">Methylobacterium komagatae</name>
    <dbReference type="NCBI Taxonomy" id="374425"/>
    <lineage>
        <taxon>Bacteria</taxon>
        <taxon>Pseudomonadati</taxon>
        <taxon>Pseudomonadota</taxon>
        <taxon>Alphaproteobacteria</taxon>
        <taxon>Hyphomicrobiales</taxon>
        <taxon>Methylobacteriaceae</taxon>
        <taxon>Methylobacterium</taxon>
    </lineage>
</organism>
<evidence type="ECO:0000256" key="15">
    <source>
        <dbReference type="RuleBase" id="RU364045"/>
    </source>
</evidence>
<proteinExistence type="inferred from homology"/>
<protein>
    <recommendedName>
        <fullName evidence="6 15">Anthranilate synthase component 1</fullName>
        <ecNumber evidence="5 15">4.1.3.27</ecNumber>
    </recommendedName>
</protein>
<dbReference type="InterPro" id="IPR006805">
    <property type="entry name" value="Anth_synth_I_N"/>
</dbReference>
<evidence type="ECO:0000256" key="10">
    <source>
        <dbReference type="ARBA" id="ARBA00022842"/>
    </source>
</evidence>
<dbReference type="EC" id="4.1.3.27" evidence="5 15"/>
<comment type="cofactor">
    <cofactor evidence="1 15">
        <name>Mg(2+)</name>
        <dbReference type="ChEBI" id="CHEBI:18420"/>
    </cofactor>
</comment>
<dbReference type="PRINTS" id="PR00095">
    <property type="entry name" value="ANTSNTHASEI"/>
</dbReference>
<keyword evidence="9 15" id="KW-0822">Tryptophan biosynthesis</keyword>
<comment type="caution">
    <text evidence="18">The sequence shown here is derived from an EMBL/GenBank/DDBJ whole genome shotgun (WGS) entry which is preliminary data.</text>
</comment>
<gene>
    <name evidence="15 18" type="primary">trpE</name>
    <name evidence="18" type="ORF">ACFQE0_01310</name>
</gene>
<evidence type="ECO:0000256" key="9">
    <source>
        <dbReference type="ARBA" id="ARBA00022822"/>
    </source>
</evidence>
<feature type="domain" description="Chorismate-utilising enzyme C-terminal" evidence="16">
    <location>
        <begin position="231"/>
        <end position="484"/>
    </location>
</feature>
<name>A0ABW2BEJ0_9HYPH</name>
<keyword evidence="11 15" id="KW-0057">Aromatic amino acid biosynthesis</keyword>
<evidence type="ECO:0000313" key="19">
    <source>
        <dbReference type="Proteomes" id="UP001596292"/>
    </source>
</evidence>
<dbReference type="InterPro" id="IPR005801">
    <property type="entry name" value="ADC_synthase"/>
</dbReference>
<dbReference type="Proteomes" id="UP001596292">
    <property type="component" value="Unassembled WGS sequence"/>
</dbReference>
<keyword evidence="12 15" id="KW-0456">Lyase</keyword>
<comment type="pathway">
    <text evidence="2 15">Amino-acid biosynthesis; L-tryptophan biosynthesis; L-tryptophan from chorismate: step 1/5.</text>
</comment>
<dbReference type="RefSeq" id="WP_378966363.1">
    <property type="nucleotide sequence ID" value="NZ_JBHSWN010000001.1"/>
</dbReference>
<dbReference type="Pfam" id="PF00425">
    <property type="entry name" value="Chorismate_bind"/>
    <property type="match status" value="1"/>
</dbReference>
<evidence type="ECO:0000259" key="17">
    <source>
        <dbReference type="Pfam" id="PF04715"/>
    </source>
</evidence>
<dbReference type="InterPro" id="IPR019999">
    <property type="entry name" value="Anth_synth_I-like"/>
</dbReference>
<dbReference type="Gene3D" id="3.60.120.10">
    <property type="entry name" value="Anthranilate synthase"/>
    <property type="match status" value="1"/>
</dbReference>
<dbReference type="GO" id="GO:0004049">
    <property type="term" value="F:anthranilate synthase activity"/>
    <property type="evidence" value="ECO:0007669"/>
    <property type="project" value="UniProtKB-EC"/>
</dbReference>
<dbReference type="InterPro" id="IPR015890">
    <property type="entry name" value="Chorismate_C"/>
</dbReference>
<sequence length="506" mass="55058">MSDLPDFDAFRAAYDAGRSTLLEIALVADLETPVAAFLKLRARHPGPAFLLESVEGGAVRGRYSMIGLDPDLIWRCRDGAPALARQPDLSQFEPDDRHPLVSLRALIAESAIGHDEERDLPPMAAGLFGYLGYDMVRSMERLPTPNPDPLGVPDAILVRPRLMVVFDSIRDVITVVTPVRPAEGVTAKAAYESALSRIDGVAAALESPLPIEARIDLATVAAPEPVSNTTPEEFAAMVARAKEYIVAGDVFQVVLSQRFEAPFTLPAFALYRSLRRTNPAPFLCYLDFDAFQIVCSSPEILVRVRDGIVTIRPIAGTRRRGATPAEDRALAEELLADPKERAEHLMLLDLGRNDAGRVSRIGSVRVTDQFFIERYSQVMHIVSNVEGDLDTKYDPLEALSAGFPAGTVSGAPKVRAMEIIDELEKQKRGPYAGCIGYFGAGGEMDTCIVLRTAVVKDGRMHVQAGAGIVYDSDPASEQQECVNKAKALFRAAEEAVRFAAQARRGQ</sequence>
<evidence type="ECO:0000256" key="13">
    <source>
        <dbReference type="ARBA" id="ARBA00025634"/>
    </source>
</evidence>
<dbReference type="EMBL" id="JBHSWN010000001">
    <property type="protein sequence ID" value="MFC6788386.1"/>
    <property type="molecule type" value="Genomic_DNA"/>
</dbReference>
<evidence type="ECO:0000256" key="3">
    <source>
        <dbReference type="ARBA" id="ARBA00009562"/>
    </source>
</evidence>
<reference evidence="19" key="1">
    <citation type="journal article" date="2019" name="Int. J. Syst. Evol. Microbiol.">
        <title>The Global Catalogue of Microorganisms (GCM) 10K type strain sequencing project: providing services to taxonomists for standard genome sequencing and annotation.</title>
        <authorList>
            <consortium name="The Broad Institute Genomics Platform"/>
            <consortium name="The Broad Institute Genome Sequencing Center for Infectious Disease"/>
            <person name="Wu L."/>
            <person name="Ma J."/>
        </authorList>
    </citation>
    <scope>NUCLEOTIDE SEQUENCE [LARGE SCALE GENOMIC DNA]</scope>
    <source>
        <strain evidence="19">CCUG 48316</strain>
    </source>
</reference>
<comment type="subunit">
    <text evidence="4 15">Heterotetramer consisting of two non-identical subunits: a beta subunit (TrpG) and a large alpha subunit (TrpE).</text>
</comment>
<evidence type="ECO:0000256" key="4">
    <source>
        <dbReference type="ARBA" id="ARBA00011575"/>
    </source>
</evidence>
<dbReference type="NCBIfam" id="TIGR00564">
    <property type="entry name" value="trpE_most"/>
    <property type="match status" value="1"/>
</dbReference>
<keyword evidence="7 15" id="KW-0028">Amino-acid biosynthesis</keyword>
<evidence type="ECO:0000256" key="14">
    <source>
        <dbReference type="ARBA" id="ARBA00047683"/>
    </source>
</evidence>
<dbReference type="Pfam" id="PF04715">
    <property type="entry name" value="Anth_synt_I_N"/>
    <property type="match status" value="1"/>
</dbReference>
<evidence type="ECO:0000256" key="6">
    <source>
        <dbReference type="ARBA" id="ARBA00020653"/>
    </source>
</evidence>
<dbReference type="SUPFAM" id="SSF56322">
    <property type="entry name" value="ADC synthase"/>
    <property type="match status" value="1"/>
</dbReference>
<keyword evidence="19" id="KW-1185">Reference proteome</keyword>
<comment type="function">
    <text evidence="13 15">Part of a heterotetrameric complex that catalyzes the two-step biosynthesis of anthranilate, an intermediate in the biosynthesis of L-tryptophan. In the first step, the glutamine-binding beta subunit (TrpG) of anthranilate synthase (AS) provides the glutamine amidotransferase activity which generates ammonia as a substrate that, along with chorismate, is used in the second step, catalyzed by the large alpha subunit of AS (TrpE) to produce anthranilate. In the absence of TrpG, TrpE can synthesize anthranilate directly from chorismate and high concentrations of ammonia.</text>
</comment>
<dbReference type="PANTHER" id="PTHR11236:SF48">
    <property type="entry name" value="ISOCHORISMATE SYNTHASE MENF"/>
    <property type="match status" value="1"/>
</dbReference>
<keyword evidence="10 15" id="KW-0460">Magnesium</keyword>
<evidence type="ECO:0000256" key="12">
    <source>
        <dbReference type="ARBA" id="ARBA00023239"/>
    </source>
</evidence>
<evidence type="ECO:0000256" key="2">
    <source>
        <dbReference type="ARBA" id="ARBA00004873"/>
    </source>
</evidence>
<evidence type="ECO:0000256" key="7">
    <source>
        <dbReference type="ARBA" id="ARBA00022605"/>
    </source>
</evidence>
<keyword evidence="8 15" id="KW-0479">Metal-binding</keyword>
<evidence type="ECO:0000259" key="16">
    <source>
        <dbReference type="Pfam" id="PF00425"/>
    </source>
</evidence>
<dbReference type="InterPro" id="IPR005256">
    <property type="entry name" value="Anth_synth_I_PabB"/>
</dbReference>
<feature type="domain" description="Anthranilate synthase component I N-terminal" evidence="17">
    <location>
        <begin position="29"/>
        <end position="174"/>
    </location>
</feature>
<evidence type="ECO:0000313" key="18">
    <source>
        <dbReference type="EMBL" id="MFC6788386.1"/>
    </source>
</evidence>
<evidence type="ECO:0000256" key="1">
    <source>
        <dbReference type="ARBA" id="ARBA00001946"/>
    </source>
</evidence>
<evidence type="ECO:0000256" key="5">
    <source>
        <dbReference type="ARBA" id="ARBA00012266"/>
    </source>
</evidence>
<dbReference type="PANTHER" id="PTHR11236">
    <property type="entry name" value="AMINOBENZOATE/ANTHRANILATE SYNTHASE"/>
    <property type="match status" value="1"/>
</dbReference>